<dbReference type="GO" id="GO:0009267">
    <property type="term" value="P:cellular response to starvation"/>
    <property type="evidence" value="ECO:0007669"/>
    <property type="project" value="TreeGrafter"/>
</dbReference>
<reference evidence="3" key="2">
    <citation type="submission" date="2019-07" db="EMBL/GenBank/DDBJ databases">
        <authorList>
            <person name="Yang Y."/>
            <person name="Bocs S."/>
            <person name="Baudouin L."/>
        </authorList>
    </citation>
    <scope>NUCLEOTIDE SEQUENCE</scope>
    <source>
        <tissue evidence="3">Spear leaf of Hainan Tall coconut</tissue>
    </source>
</reference>
<dbReference type="GO" id="GO:0010506">
    <property type="term" value="P:regulation of autophagy"/>
    <property type="evidence" value="ECO:0007669"/>
    <property type="project" value="TreeGrafter"/>
</dbReference>
<comment type="similarity">
    <text evidence="1">Belongs to the WD repeat RAPTOR family.</text>
</comment>
<dbReference type="OrthoDB" id="10262360at2759"/>
<feature type="region of interest" description="Disordered" evidence="2">
    <location>
        <begin position="508"/>
        <end position="527"/>
    </location>
</feature>
<protein>
    <recommendedName>
        <fullName evidence="5">Regulatory-associated protein of TOR 1</fullName>
    </recommendedName>
</protein>
<proteinExistence type="inferred from homology"/>
<reference evidence="3" key="1">
    <citation type="journal article" date="2017" name="Gigascience">
        <title>The genome draft of coconut (Cocos nucifera).</title>
        <authorList>
            <person name="Xiao Y."/>
            <person name="Xu P."/>
            <person name="Fan H."/>
            <person name="Baudouin L."/>
            <person name="Xia W."/>
            <person name="Bocs S."/>
            <person name="Xu J."/>
            <person name="Li Q."/>
            <person name="Guo A."/>
            <person name="Zhou L."/>
            <person name="Li J."/>
            <person name="Wu Y."/>
            <person name="Ma Z."/>
            <person name="Armero A."/>
            <person name="Issali A.E."/>
            <person name="Liu N."/>
            <person name="Peng M."/>
            <person name="Yang Y."/>
        </authorList>
    </citation>
    <scope>NUCLEOTIDE SEQUENCE</scope>
    <source>
        <tissue evidence="3">Spear leaf of Hainan Tall coconut</tissue>
    </source>
</reference>
<dbReference type="FunFam" id="2.130.10.10:FF:003578">
    <property type="entry name" value="Regulatory-associated protein of TOR 1"/>
    <property type="match status" value="1"/>
</dbReference>
<dbReference type="AlphaFoldDB" id="A0A8K0ISA0"/>
<dbReference type="Gene3D" id="1.25.10.10">
    <property type="entry name" value="Leucine-rich Repeat Variant"/>
    <property type="match status" value="1"/>
</dbReference>
<comment type="caution">
    <text evidence="3">The sequence shown here is derived from an EMBL/GenBank/DDBJ whole genome shotgun (WGS) entry which is preliminary data.</text>
</comment>
<sequence length="822" mass="88788">MALGDLMASRFSQSSASLSNHLDEFSSREDGDAAGHRTDSEAAAGAAAGATTSMAYLPQTVVFCDFRHEGFEDCVPSGPSESGLVSKWRPKDRVLLSQSHRFRALVLLGRFLDMGPWAVDLALSVGIFPYVLKLLQTTAMELRQILVFIWTKILALDKWLCLCLGKLWEDFPEAQMVGLQADAPATITPLLSEPQPEVRSAAVFALGTLLDVGSVSYRDGHGGDEDCDDDEKIKAELNIVKNLLQVVGDGSPLVRAEVAVALARFAFGHNKHLKSVAAECWKPQSNYLLGSFPSLANINSPGSGYANPGQYMQSGSALSCHIGPVLRVGSDNTAAARDGRICTSSPLASTGIMHGSPLSDDSSQHSDSGIVLKENASNGVIGYPRSRPLDNAMYSQIILAMSTMAKDPSPRIASLGRRTLSIIGIEQVVTRQSRFSGGGIHQGNCSASSASPNLAGLARSSSWFDMNAGHLPMTFRTPPVSPPRNNYLTGLRRVCSLEFRPHQLNSADTGLADPLLGSDGSSGGSERSLLPQSTIYNWSCGHFSRPLLTASDDNEEIMARREERERIALDRIAKCQHSSVSKLNNQIASWDTKFEMGTKATLLLPFSPIVVAADGNERIRFIVQPLVDLLDSDNSMGPPQRQALAKLQGCFIVTWALWHGGQFAAGFVDGFVRIFDIRTPEMLVCTARPHTQRVERVVGLGFQPGLDPAKIVSASQAGDIQFLDIRNQSQAYLTIDAHRGSLTALAVHRHAPVVASGSAKQIVKVFSLEAEQLSVIRYYPTFMAQRIGSVNCLTFHPYRVLLAAGAADACISIYADDSYQAR</sequence>
<evidence type="ECO:0000313" key="4">
    <source>
        <dbReference type="Proteomes" id="UP000797356"/>
    </source>
</evidence>
<gene>
    <name evidence="3" type="ORF">COCNU_12G006510</name>
</gene>
<dbReference type="PRINTS" id="PR01547">
    <property type="entry name" value="YEAST176DUF"/>
</dbReference>
<dbReference type="EMBL" id="CM017883">
    <property type="protein sequence ID" value="KAG1365651.1"/>
    <property type="molecule type" value="Genomic_DNA"/>
</dbReference>
<evidence type="ECO:0000256" key="1">
    <source>
        <dbReference type="ARBA" id="ARBA00009257"/>
    </source>
</evidence>
<dbReference type="GO" id="GO:0071230">
    <property type="term" value="P:cellular response to amino acid stimulus"/>
    <property type="evidence" value="ECO:0007669"/>
    <property type="project" value="TreeGrafter"/>
</dbReference>
<evidence type="ECO:0000313" key="3">
    <source>
        <dbReference type="EMBL" id="KAG1365651.1"/>
    </source>
</evidence>
<dbReference type="InterPro" id="IPR015943">
    <property type="entry name" value="WD40/YVTN_repeat-like_dom_sf"/>
</dbReference>
<dbReference type="InterPro" id="IPR001680">
    <property type="entry name" value="WD40_rpt"/>
</dbReference>
<name>A0A8K0ISA0_COCNU</name>
<dbReference type="InterPro" id="IPR011989">
    <property type="entry name" value="ARM-like"/>
</dbReference>
<dbReference type="SUPFAM" id="SSF48371">
    <property type="entry name" value="ARM repeat"/>
    <property type="match status" value="1"/>
</dbReference>
<dbReference type="InterPro" id="IPR036322">
    <property type="entry name" value="WD40_repeat_dom_sf"/>
</dbReference>
<feature type="compositionally biased region" description="Low complexity" evidence="2">
    <location>
        <begin position="510"/>
        <end position="527"/>
    </location>
</feature>
<dbReference type="SUPFAM" id="SSF50978">
    <property type="entry name" value="WD40 repeat-like"/>
    <property type="match status" value="1"/>
</dbReference>
<dbReference type="InterPro" id="IPR016024">
    <property type="entry name" value="ARM-type_fold"/>
</dbReference>
<dbReference type="Pfam" id="PF00400">
    <property type="entry name" value="WD40"/>
    <property type="match status" value="2"/>
</dbReference>
<dbReference type="GO" id="GO:0005737">
    <property type="term" value="C:cytoplasm"/>
    <property type="evidence" value="ECO:0007669"/>
    <property type="project" value="TreeGrafter"/>
</dbReference>
<dbReference type="Proteomes" id="UP000797356">
    <property type="component" value="Chromosome 12"/>
</dbReference>
<dbReference type="GO" id="GO:0030674">
    <property type="term" value="F:protein-macromolecule adaptor activity"/>
    <property type="evidence" value="ECO:0007669"/>
    <property type="project" value="TreeGrafter"/>
</dbReference>
<dbReference type="SMART" id="SM00320">
    <property type="entry name" value="WD40"/>
    <property type="match status" value="4"/>
</dbReference>
<dbReference type="GO" id="GO:0030307">
    <property type="term" value="P:positive regulation of cell growth"/>
    <property type="evidence" value="ECO:0007669"/>
    <property type="project" value="TreeGrafter"/>
</dbReference>
<dbReference type="InterPro" id="IPR004083">
    <property type="entry name" value="Raptor"/>
</dbReference>
<dbReference type="PANTHER" id="PTHR12848:SF16">
    <property type="entry name" value="REGULATORY-ASSOCIATED PROTEIN OF MTOR"/>
    <property type="match status" value="1"/>
</dbReference>
<dbReference type="GO" id="GO:0031931">
    <property type="term" value="C:TORC1 complex"/>
    <property type="evidence" value="ECO:0007669"/>
    <property type="project" value="InterPro"/>
</dbReference>
<accession>A0A8K0ISA0</accession>
<dbReference type="GO" id="GO:0031929">
    <property type="term" value="P:TOR signaling"/>
    <property type="evidence" value="ECO:0007669"/>
    <property type="project" value="InterPro"/>
</dbReference>
<feature type="compositionally biased region" description="Basic and acidic residues" evidence="2">
    <location>
        <begin position="22"/>
        <end position="40"/>
    </location>
</feature>
<evidence type="ECO:0008006" key="5">
    <source>
        <dbReference type="Google" id="ProtNLM"/>
    </source>
</evidence>
<dbReference type="PANTHER" id="PTHR12848">
    <property type="entry name" value="REGULATORY-ASSOCIATED PROTEIN OF MTOR"/>
    <property type="match status" value="1"/>
</dbReference>
<feature type="region of interest" description="Disordered" evidence="2">
    <location>
        <begin position="22"/>
        <end position="44"/>
    </location>
</feature>
<keyword evidence="4" id="KW-1185">Reference proteome</keyword>
<evidence type="ECO:0000256" key="2">
    <source>
        <dbReference type="SAM" id="MobiDB-lite"/>
    </source>
</evidence>
<dbReference type="Gene3D" id="2.130.10.10">
    <property type="entry name" value="YVTN repeat-like/Quinoprotein amine dehydrogenase"/>
    <property type="match status" value="1"/>
</dbReference>
<organism evidence="3 4">
    <name type="scientific">Cocos nucifera</name>
    <name type="common">Coconut palm</name>
    <dbReference type="NCBI Taxonomy" id="13894"/>
    <lineage>
        <taxon>Eukaryota</taxon>
        <taxon>Viridiplantae</taxon>
        <taxon>Streptophyta</taxon>
        <taxon>Embryophyta</taxon>
        <taxon>Tracheophyta</taxon>
        <taxon>Spermatophyta</taxon>
        <taxon>Magnoliopsida</taxon>
        <taxon>Liliopsida</taxon>
        <taxon>Arecaceae</taxon>
        <taxon>Arecoideae</taxon>
        <taxon>Cocoseae</taxon>
        <taxon>Attaleinae</taxon>
        <taxon>Cocos</taxon>
    </lineage>
</organism>